<proteinExistence type="predicted"/>
<dbReference type="InterPro" id="IPR012337">
    <property type="entry name" value="RNaseH-like_sf"/>
</dbReference>
<accession>A0A1H6F9F0</accession>
<evidence type="ECO:0008006" key="3">
    <source>
        <dbReference type="Google" id="ProtNLM"/>
    </source>
</evidence>
<sequence length="319" mass="37240">MDAIRQLNANENHALYEKESVVVRMLSLIVIVAMRRAQPMYTCLDAYFATAPAFLYAASYLMDDGKPWVHLITRAKSNYVAYLIDGQKKKKTFKLFSLFKHQDWFETAPHPLHPERIVHFYWEDLYWGALGLKIRFVWVTDQEHRFILMSSDQSLPALEILKIYALRFKIEAAFYVLKHVVGAFCYRFWSKLLVSPTDKTSISLSWTKDNPMAVNLLKKLEVIERFVNLAIIAQGILSYFALVKTRLVWKIHHRSSWLRTYSSNLPSEETVQRACQANILWGASSMLLVWIKNQYKLKSEQKKSIKVPKNATLEHFLLS</sequence>
<dbReference type="Proteomes" id="UP000236724">
    <property type="component" value="Unassembled WGS sequence"/>
</dbReference>
<protein>
    <recommendedName>
        <fullName evidence="3">Transposase IS4-like domain-containing protein</fullName>
    </recommendedName>
</protein>
<evidence type="ECO:0000313" key="1">
    <source>
        <dbReference type="EMBL" id="SEH05625.1"/>
    </source>
</evidence>
<dbReference type="AlphaFoldDB" id="A0A1H6F9F0"/>
<reference evidence="1 2" key="1">
    <citation type="submission" date="2016-10" db="EMBL/GenBank/DDBJ databases">
        <authorList>
            <person name="de Groot N.N."/>
        </authorList>
    </citation>
    <scope>NUCLEOTIDE SEQUENCE [LARGE SCALE GENOMIC DNA]</scope>
    <source>
        <strain evidence="1">MBHS1</strain>
    </source>
</reference>
<dbReference type="EMBL" id="FMSV02000366">
    <property type="protein sequence ID" value="SEH05625.1"/>
    <property type="molecule type" value="Genomic_DNA"/>
</dbReference>
<name>A0A1H6F9F0_9GAMM</name>
<gene>
    <name evidence="1" type="ORF">MBHS_01480</name>
</gene>
<dbReference type="SUPFAM" id="SSF53098">
    <property type="entry name" value="Ribonuclease H-like"/>
    <property type="match status" value="1"/>
</dbReference>
<evidence type="ECO:0000313" key="2">
    <source>
        <dbReference type="Proteomes" id="UP000236724"/>
    </source>
</evidence>
<organism evidence="1 2">
    <name type="scientific">Candidatus Venteria ishoeyi</name>
    <dbReference type="NCBI Taxonomy" id="1899563"/>
    <lineage>
        <taxon>Bacteria</taxon>
        <taxon>Pseudomonadati</taxon>
        <taxon>Pseudomonadota</taxon>
        <taxon>Gammaproteobacteria</taxon>
        <taxon>Thiotrichales</taxon>
        <taxon>Thiotrichaceae</taxon>
        <taxon>Venteria</taxon>
    </lineage>
</organism>
<keyword evidence="2" id="KW-1185">Reference proteome</keyword>